<evidence type="ECO:0000313" key="1">
    <source>
        <dbReference type="EMBL" id="KAL0307488.1"/>
    </source>
</evidence>
<protein>
    <submittedName>
        <fullName evidence="1">Uncharacterized protein</fullName>
    </submittedName>
</protein>
<organism evidence="1">
    <name type="scientific">Sesamum angustifolium</name>
    <dbReference type="NCBI Taxonomy" id="2727405"/>
    <lineage>
        <taxon>Eukaryota</taxon>
        <taxon>Viridiplantae</taxon>
        <taxon>Streptophyta</taxon>
        <taxon>Embryophyta</taxon>
        <taxon>Tracheophyta</taxon>
        <taxon>Spermatophyta</taxon>
        <taxon>Magnoliopsida</taxon>
        <taxon>eudicotyledons</taxon>
        <taxon>Gunneridae</taxon>
        <taxon>Pentapetalae</taxon>
        <taxon>asterids</taxon>
        <taxon>lamiids</taxon>
        <taxon>Lamiales</taxon>
        <taxon>Pedaliaceae</taxon>
        <taxon>Sesamum</taxon>
    </lineage>
</organism>
<dbReference type="AlphaFoldDB" id="A0AAW2KLY1"/>
<proteinExistence type="predicted"/>
<name>A0AAW2KLY1_9LAMI</name>
<dbReference type="EMBL" id="JACGWK010000106">
    <property type="protein sequence ID" value="KAL0307488.1"/>
    <property type="molecule type" value="Genomic_DNA"/>
</dbReference>
<accession>A0AAW2KLY1</accession>
<reference evidence="1" key="1">
    <citation type="submission" date="2020-06" db="EMBL/GenBank/DDBJ databases">
        <authorList>
            <person name="Li T."/>
            <person name="Hu X."/>
            <person name="Zhang T."/>
            <person name="Song X."/>
            <person name="Zhang H."/>
            <person name="Dai N."/>
            <person name="Sheng W."/>
            <person name="Hou X."/>
            <person name="Wei L."/>
        </authorList>
    </citation>
    <scope>NUCLEOTIDE SEQUENCE</scope>
    <source>
        <strain evidence="1">G01</strain>
        <tissue evidence="1">Leaf</tissue>
    </source>
</reference>
<reference evidence="1" key="2">
    <citation type="journal article" date="2024" name="Plant">
        <title>Genomic evolution and insights into agronomic trait innovations of Sesamum species.</title>
        <authorList>
            <person name="Miao H."/>
            <person name="Wang L."/>
            <person name="Qu L."/>
            <person name="Liu H."/>
            <person name="Sun Y."/>
            <person name="Le M."/>
            <person name="Wang Q."/>
            <person name="Wei S."/>
            <person name="Zheng Y."/>
            <person name="Lin W."/>
            <person name="Duan Y."/>
            <person name="Cao H."/>
            <person name="Xiong S."/>
            <person name="Wang X."/>
            <person name="Wei L."/>
            <person name="Li C."/>
            <person name="Ma Q."/>
            <person name="Ju M."/>
            <person name="Zhao R."/>
            <person name="Li G."/>
            <person name="Mu C."/>
            <person name="Tian Q."/>
            <person name="Mei H."/>
            <person name="Zhang T."/>
            <person name="Gao T."/>
            <person name="Zhang H."/>
        </authorList>
    </citation>
    <scope>NUCLEOTIDE SEQUENCE</scope>
    <source>
        <strain evidence="1">G01</strain>
    </source>
</reference>
<gene>
    <name evidence="1" type="ORF">Sangu_3026800</name>
</gene>
<comment type="caution">
    <text evidence="1">The sequence shown here is derived from an EMBL/GenBank/DDBJ whole genome shotgun (WGS) entry which is preliminary data.</text>
</comment>
<sequence>MWLAAIEGKNKGRVFCLGSEVHFSCRTYTSAPQPPSNLAMEDCIGRLEEMMADIWL</sequence>